<dbReference type="AlphaFoldDB" id="A0AAV4R825"/>
<sequence length="91" mass="10202">MEVDQSPLFRRERDEERFKGCSGSRTGAARSVLSSDDTICRRQSATDWTARNDRSFLLPGLALVAGDSLLMAELSVLFSLKDALQINKYFI</sequence>
<evidence type="ECO:0000313" key="2">
    <source>
        <dbReference type="Proteomes" id="UP001054837"/>
    </source>
</evidence>
<evidence type="ECO:0000313" key="1">
    <source>
        <dbReference type="EMBL" id="GIY17884.1"/>
    </source>
</evidence>
<gene>
    <name evidence="1" type="ORF">CDAR_460291</name>
</gene>
<protein>
    <submittedName>
        <fullName evidence="1">Uncharacterized protein</fullName>
    </submittedName>
</protein>
<name>A0AAV4R825_9ARAC</name>
<comment type="caution">
    <text evidence="1">The sequence shown here is derived from an EMBL/GenBank/DDBJ whole genome shotgun (WGS) entry which is preliminary data.</text>
</comment>
<dbReference type="EMBL" id="BPLQ01005847">
    <property type="protein sequence ID" value="GIY17884.1"/>
    <property type="molecule type" value="Genomic_DNA"/>
</dbReference>
<reference evidence="1 2" key="1">
    <citation type="submission" date="2021-06" db="EMBL/GenBank/DDBJ databases">
        <title>Caerostris darwini draft genome.</title>
        <authorList>
            <person name="Kono N."/>
            <person name="Arakawa K."/>
        </authorList>
    </citation>
    <scope>NUCLEOTIDE SEQUENCE [LARGE SCALE GENOMIC DNA]</scope>
</reference>
<organism evidence="1 2">
    <name type="scientific">Caerostris darwini</name>
    <dbReference type="NCBI Taxonomy" id="1538125"/>
    <lineage>
        <taxon>Eukaryota</taxon>
        <taxon>Metazoa</taxon>
        <taxon>Ecdysozoa</taxon>
        <taxon>Arthropoda</taxon>
        <taxon>Chelicerata</taxon>
        <taxon>Arachnida</taxon>
        <taxon>Araneae</taxon>
        <taxon>Araneomorphae</taxon>
        <taxon>Entelegynae</taxon>
        <taxon>Araneoidea</taxon>
        <taxon>Araneidae</taxon>
        <taxon>Caerostris</taxon>
    </lineage>
</organism>
<proteinExistence type="predicted"/>
<keyword evidence="2" id="KW-1185">Reference proteome</keyword>
<accession>A0AAV4R825</accession>
<dbReference type="Proteomes" id="UP001054837">
    <property type="component" value="Unassembled WGS sequence"/>
</dbReference>